<dbReference type="AlphaFoldDB" id="A0A9P6E9K1"/>
<gene>
    <name evidence="1" type="ORF">CPB83DRAFT_860318</name>
</gene>
<reference evidence="1" key="1">
    <citation type="submission" date="2020-11" db="EMBL/GenBank/DDBJ databases">
        <authorList>
            <consortium name="DOE Joint Genome Institute"/>
            <person name="Ahrendt S."/>
            <person name="Riley R."/>
            <person name="Andreopoulos W."/>
            <person name="Labutti K."/>
            <person name="Pangilinan J."/>
            <person name="Ruiz-Duenas F.J."/>
            <person name="Barrasa J.M."/>
            <person name="Sanchez-Garcia M."/>
            <person name="Camarero S."/>
            <person name="Miyauchi S."/>
            <person name="Serrano A."/>
            <person name="Linde D."/>
            <person name="Babiker R."/>
            <person name="Drula E."/>
            <person name="Ayuso-Fernandez I."/>
            <person name="Pacheco R."/>
            <person name="Padilla G."/>
            <person name="Ferreira P."/>
            <person name="Barriuso J."/>
            <person name="Kellner H."/>
            <person name="Castanera R."/>
            <person name="Alfaro M."/>
            <person name="Ramirez L."/>
            <person name="Pisabarro A.G."/>
            <person name="Kuo A."/>
            <person name="Tritt A."/>
            <person name="Lipzen A."/>
            <person name="He G."/>
            <person name="Yan M."/>
            <person name="Ng V."/>
            <person name="Cullen D."/>
            <person name="Martin F."/>
            <person name="Rosso M.-N."/>
            <person name="Henrissat B."/>
            <person name="Hibbett D."/>
            <person name="Martinez A.T."/>
            <person name="Grigoriev I.V."/>
        </authorList>
    </citation>
    <scope>NUCLEOTIDE SEQUENCE</scope>
    <source>
        <strain evidence="1">CBS 506.95</strain>
    </source>
</reference>
<name>A0A9P6E9K1_9AGAR</name>
<accession>A0A9P6E9K1</accession>
<keyword evidence="2" id="KW-1185">Reference proteome</keyword>
<organism evidence="1 2">
    <name type="scientific">Crepidotus variabilis</name>
    <dbReference type="NCBI Taxonomy" id="179855"/>
    <lineage>
        <taxon>Eukaryota</taxon>
        <taxon>Fungi</taxon>
        <taxon>Dikarya</taxon>
        <taxon>Basidiomycota</taxon>
        <taxon>Agaricomycotina</taxon>
        <taxon>Agaricomycetes</taxon>
        <taxon>Agaricomycetidae</taxon>
        <taxon>Agaricales</taxon>
        <taxon>Agaricineae</taxon>
        <taxon>Crepidotaceae</taxon>
        <taxon>Crepidotus</taxon>
    </lineage>
</organism>
<evidence type="ECO:0000313" key="1">
    <source>
        <dbReference type="EMBL" id="KAF9524965.1"/>
    </source>
</evidence>
<proteinExistence type="predicted"/>
<dbReference type="EMBL" id="MU157890">
    <property type="protein sequence ID" value="KAF9524965.1"/>
    <property type="molecule type" value="Genomic_DNA"/>
</dbReference>
<sequence>MAVKSQILCCRRYLVTTPSQSRPLFCLIYGFLPVELVMTQLIVNLLDTQQFRHLFPCATKFVLSFASRYLFRAPVAICLRSCWDPLRLLECLKIIRMHPTVFFEVSTVVISQTGRWHGLIGPFLLVWKQIRDLIHCGA</sequence>
<dbReference type="Proteomes" id="UP000807306">
    <property type="component" value="Unassembled WGS sequence"/>
</dbReference>
<protein>
    <submittedName>
        <fullName evidence="1">Uncharacterized protein</fullName>
    </submittedName>
</protein>
<comment type="caution">
    <text evidence="1">The sequence shown here is derived from an EMBL/GenBank/DDBJ whole genome shotgun (WGS) entry which is preliminary data.</text>
</comment>
<evidence type="ECO:0000313" key="2">
    <source>
        <dbReference type="Proteomes" id="UP000807306"/>
    </source>
</evidence>